<proteinExistence type="predicted"/>
<feature type="compositionally biased region" description="Basic residues" evidence="1">
    <location>
        <begin position="200"/>
        <end position="214"/>
    </location>
</feature>
<keyword evidence="2" id="KW-0472">Membrane</keyword>
<feature type="compositionally biased region" description="Basic and acidic residues" evidence="1">
    <location>
        <begin position="56"/>
        <end position="65"/>
    </location>
</feature>
<dbReference type="AlphaFoldDB" id="A0A6J4SGI8"/>
<feature type="region of interest" description="Disordered" evidence="1">
    <location>
        <begin position="85"/>
        <end position="108"/>
    </location>
</feature>
<feature type="non-terminal residue" evidence="2">
    <location>
        <position position="410"/>
    </location>
</feature>
<feature type="compositionally biased region" description="Basic residues" evidence="1">
    <location>
        <begin position="288"/>
        <end position="301"/>
    </location>
</feature>
<reference evidence="2" key="1">
    <citation type="submission" date="2020-02" db="EMBL/GenBank/DDBJ databases">
        <authorList>
            <person name="Meier V. D."/>
        </authorList>
    </citation>
    <scope>NUCLEOTIDE SEQUENCE</scope>
    <source>
        <strain evidence="2">AVDCRST_MAG85</strain>
    </source>
</reference>
<feature type="non-terminal residue" evidence="2">
    <location>
        <position position="1"/>
    </location>
</feature>
<name>A0A6J4SGI8_9ACTN</name>
<protein>
    <submittedName>
        <fullName evidence="2">PROBABLE CONSERVED TRANSMEMBRANE PROTEIN</fullName>
    </submittedName>
</protein>
<gene>
    <name evidence="2" type="ORF">AVDCRST_MAG85-1627</name>
</gene>
<dbReference type="EMBL" id="CADCVT010000180">
    <property type="protein sequence ID" value="CAA9498826.1"/>
    <property type="molecule type" value="Genomic_DNA"/>
</dbReference>
<feature type="compositionally biased region" description="Low complexity" evidence="1">
    <location>
        <begin position="185"/>
        <end position="199"/>
    </location>
</feature>
<organism evidence="2">
    <name type="scientific">uncultured Solirubrobacteraceae bacterium</name>
    <dbReference type="NCBI Taxonomy" id="1162706"/>
    <lineage>
        <taxon>Bacteria</taxon>
        <taxon>Bacillati</taxon>
        <taxon>Actinomycetota</taxon>
        <taxon>Thermoleophilia</taxon>
        <taxon>Solirubrobacterales</taxon>
        <taxon>Solirubrobacteraceae</taxon>
        <taxon>environmental samples</taxon>
    </lineage>
</organism>
<evidence type="ECO:0000313" key="2">
    <source>
        <dbReference type="EMBL" id="CAA9498826.1"/>
    </source>
</evidence>
<feature type="compositionally biased region" description="Low complexity" evidence="1">
    <location>
        <begin position="252"/>
        <end position="275"/>
    </location>
</feature>
<feature type="region of interest" description="Disordered" evidence="1">
    <location>
        <begin position="1"/>
        <end position="72"/>
    </location>
</feature>
<feature type="compositionally biased region" description="Basic residues" evidence="1">
    <location>
        <begin position="230"/>
        <end position="251"/>
    </location>
</feature>
<accession>A0A6J4SGI8</accession>
<sequence length="410" mass="44108">ESAVARGSAARPVPPELLEEPAARAVADRVPRLDPPGARHDRRGHRLPQPRGVQPEPRHERDRPGRGRPRVPAVRLADVAVVALRAQPGPPRHGRVRRGAAAAGQAVERHPAAVQVAAGRLPGGGHRARGDRAARRLGALPVRHRRRERPDLLPVQVQLRAGALLRGDRVRGGAGAPRRGEDAGDPAGVPGARRAQAAARRPRAHRVRAARPARRPGAGGPGRADDLAPRPRRGGRRGGRAARGVRRRSVGRRAVPVARALRAAPAVVPGQQDRAVGGRHRGDDRRRLAPRGRRSLVHARRAPRDAAAHGVAADRVRRRVVDDAVLDRRPAAGPRRRLVRHVLRRVVAAPRFAARGHAQRRPGGERAVTARAEGQRRGPLDGPRLPGAHHRAGAARRAQHQVGQEPEVLV</sequence>
<feature type="region of interest" description="Disordered" evidence="1">
    <location>
        <begin position="354"/>
        <end position="410"/>
    </location>
</feature>
<evidence type="ECO:0000256" key="1">
    <source>
        <dbReference type="SAM" id="MobiDB-lite"/>
    </source>
</evidence>
<feature type="compositionally biased region" description="Basic residues" evidence="1">
    <location>
        <begin position="387"/>
        <end position="399"/>
    </location>
</feature>
<feature type="region of interest" description="Disordered" evidence="1">
    <location>
        <begin position="168"/>
        <end position="310"/>
    </location>
</feature>
<keyword evidence="2" id="KW-0812">Transmembrane</keyword>